<proteinExistence type="predicted"/>
<gene>
    <name evidence="1" type="ORF">NPIL_87011</name>
</gene>
<dbReference type="AlphaFoldDB" id="A0A8X6MZ36"/>
<evidence type="ECO:0000313" key="1">
    <source>
        <dbReference type="EMBL" id="GFS85393.1"/>
    </source>
</evidence>
<keyword evidence="2" id="KW-1185">Reference proteome</keyword>
<organism evidence="1 2">
    <name type="scientific">Nephila pilipes</name>
    <name type="common">Giant wood spider</name>
    <name type="synonym">Nephila maculata</name>
    <dbReference type="NCBI Taxonomy" id="299642"/>
    <lineage>
        <taxon>Eukaryota</taxon>
        <taxon>Metazoa</taxon>
        <taxon>Ecdysozoa</taxon>
        <taxon>Arthropoda</taxon>
        <taxon>Chelicerata</taxon>
        <taxon>Arachnida</taxon>
        <taxon>Araneae</taxon>
        <taxon>Araneomorphae</taxon>
        <taxon>Entelegynae</taxon>
        <taxon>Araneoidea</taxon>
        <taxon>Nephilidae</taxon>
        <taxon>Nephila</taxon>
    </lineage>
</organism>
<evidence type="ECO:0000313" key="2">
    <source>
        <dbReference type="Proteomes" id="UP000887013"/>
    </source>
</evidence>
<sequence>MNVPTLKYCHILKLQIKTSASKSSSRTYSWIFEAFILSSCRTVSFGMEMNVNPCENSNSGNGFIPQSFPCQNVVRAYLLQQSRVLRQVNSVPKCRSFQFIPYAESVCLNSRDN</sequence>
<dbReference type="EMBL" id="BMAW01052351">
    <property type="protein sequence ID" value="GFS85393.1"/>
    <property type="molecule type" value="Genomic_DNA"/>
</dbReference>
<dbReference type="Proteomes" id="UP000887013">
    <property type="component" value="Unassembled WGS sequence"/>
</dbReference>
<comment type="caution">
    <text evidence="1">The sequence shown here is derived from an EMBL/GenBank/DDBJ whole genome shotgun (WGS) entry which is preliminary data.</text>
</comment>
<reference evidence="1" key="1">
    <citation type="submission" date="2020-08" db="EMBL/GenBank/DDBJ databases">
        <title>Multicomponent nature underlies the extraordinary mechanical properties of spider dragline silk.</title>
        <authorList>
            <person name="Kono N."/>
            <person name="Nakamura H."/>
            <person name="Mori M."/>
            <person name="Yoshida Y."/>
            <person name="Ohtoshi R."/>
            <person name="Malay A.D."/>
            <person name="Moran D.A.P."/>
            <person name="Tomita M."/>
            <person name="Numata K."/>
            <person name="Arakawa K."/>
        </authorList>
    </citation>
    <scope>NUCLEOTIDE SEQUENCE</scope>
</reference>
<name>A0A8X6MZ36_NEPPI</name>
<protein>
    <submittedName>
        <fullName evidence="1">Uncharacterized protein</fullName>
    </submittedName>
</protein>
<accession>A0A8X6MZ36</accession>